<evidence type="ECO:0000256" key="2">
    <source>
        <dbReference type="RuleBase" id="RU004447"/>
    </source>
</evidence>
<feature type="chain" id="PRO_5046373759" evidence="3">
    <location>
        <begin position="31"/>
        <end position="930"/>
    </location>
</feature>
<feature type="domain" description="Peptidase M16 N-terminal" evidence="4">
    <location>
        <begin position="69"/>
        <end position="215"/>
    </location>
</feature>
<dbReference type="Pfam" id="PF05193">
    <property type="entry name" value="Peptidase_M16_C"/>
    <property type="match status" value="2"/>
</dbReference>
<evidence type="ECO:0000259" key="4">
    <source>
        <dbReference type="Pfam" id="PF00675"/>
    </source>
</evidence>
<gene>
    <name evidence="6" type="ORF">GCM10009111_33220</name>
</gene>
<feature type="signal peptide" evidence="3">
    <location>
        <begin position="1"/>
        <end position="30"/>
    </location>
</feature>
<keyword evidence="3" id="KW-0732">Signal</keyword>
<evidence type="ECO:0000256" key="3">
    <source>
        <dbReference type="SAM" id="SignalP"/>
    </source>
</evidence>
<dbReference type="Proteomes" id="UP001500021">
    <property type="component" value="Unassembled WGS sequence"/>
</dbReference>
<evidence type="ECO:0000313" key="7">
    <source>
        <dbReference type="Proteomes" id="UP001500021"/>
    </source>
</evidence>
<keyword evidence="7" id="KW-1185">Reference proteome</keyword>
<comment type="caution">
    <text evidence="6">The sequence shown here is derived from an EMBL/GenBank/DDBJ whole genome shotgun (WGS) entry which is preliminary data.</text>
</comment>
<dbReference type="RefSeq" id="WP_215980943.1">
    <property type="nucleotide sequence ID" value="NZ_BAAAFA010000014.1"/>
</dbReference>
<sequence length="930" mass="103979">MFKFTRFNKNKITTLIIFASLPILTACATADNSKNTNNAVTANTQHKSSAVINEVEGIREYHLDNGLRVLLFPDQSKETVTVNVTYHVGSKHENYGETGMAHLLEHLVFKGTPKHKDIPKELSSHGARPNGTTWTDRTNYFETFAATDENINWALSMESDRMVNSFIAKEDLDSEMTVVRNEFERGENNPFRVTLQRMMASAFTWHNYGKSTIGAKADLENVPIERLQAFYRKYYQPDNATLIVAGKFDNDDMLKRINNYFGVIPKPDRVIAPLYTQEPAQDGEKSVTVRRVGDMQLFGAMYHIPAGSHPDYAAIDVLSQVLGSAPSGRLHKELVENKLASRAFGFNFQWQEPGVMIFASQIDKSFDIDKTGDKMLSVLESIEKNAITAEEVERAKRNILKNINLSFNSSEVIAKTLSEWLAMGDWRLYFLHRDRIEAVTAEDVQRVAQTYLTRNNRTTGRFIPTDKPERVEIPQVASVAAMVDGYEGKAQIAQGENFEPSFDNIDNRTKRFTLANGAQVALLSKKTRGESVSVNINIDLGDEKSLHSLANVSESVGAMLMRGTKKYTREELKDEFDKLNAQVSFGAWGNGAYARITTTKTNLSDVLTLASSVFKTPRFDQAEFDQFKATRKVDIEQGMQDPQQLAFRAYSKKQNQVAKGHPNYVGSFEESLTALEKLSISDVKSFHNAFYGANAAKISVVGDFDEQSVNAQLSEIFGNWNAKKQYQRLATPYKKMPVKDENFNTPDKENATFVAAITLPLGDNSDDAAALELGNYILGGGFLNSRLATRLRQKDGLSYGAGSFISPSSFDNRTAMGAYAICAPQNLAKVELGFKEEMARMLKDGFTEEEVNDAKSGLLQGERVSRSQDKELAGTLRSQLALNRTMQWNKAYEARLANLTAADVNKVMNKYIKLEDFSIIKAGDMSKVEQ</sequence>
<dbReference type="InterPro" id="IPR011765">
    <property type="entry name" value="Pept_M16_N"/>
</dbReference>
<protein>
    <submittedName>
        <fullName evidence="6">Pitrilysin family protein</fullName>
    </submittedName>
</protein>
<dbReference type="Pfam" id="PF00675">
    <property type="entry name" value="Peptidase_M16"/>
    <property type="match status" value="1"/>
</dbReference>
<dbReference type="InterPro" id="IPR050361">
    <property type="entry name" value="MPP/UQCRC_Complex"/>
</dbReference>
<dbReference type="InterPro" id="IPR001431">
    <property type="entry name" value="Pept_M16_Zn_BS"/>
</dbReference>
<dbReference type="PROSITE" id="PS51257">
    <property type="entry name" value="PROKAR_LIPOPROTEIN"/>
    <property type="match status" value="1"/>
</dbReference>
<dbReference type="PANTHER" id="PTHR11851">
    <property type="entry name" value="METALLOPROTEASE"/>
    <property type="match status" value="1"/>
</dbReference>
<dbReference type="PANTHER" id="PTHR11851:SF49">
    <property type="entry name" value="MITOCHONDRIAL-PROCESSING PEPTIDASE SUBUNIT ALPHA"/>
    <property type="match status" value="1"/>
</dbReference>
<evidence type="ECO:0000256" key="1">
    <source>
        <dbReference type="ARBA" id="ARBA00007261"/>
    </source>
</evidence>
<dbReference type="EMBL" id="BAAAFA010000014">
    <property type="protein sequence ID" value="GAA0823481.1"/>
    <property type="molecule type" value="Genomic_DNA"/>
</dbReference>
<dbReference type="PROSITE" id="PS00143">
    <property type="entry name" value="INSULINASE"/>
    <property type="match status" value="1"/>
</dbReference>
<reference evidence="6 7" key="1">
    <citation type="journal article" date="2019" name="Int. J. Syst. Evol. Microbiol.">
        <title>The Global Catalogue of Microorganisms (GCM) 10K type strain sequencing project: providing services to taxonomists for standard genome sequencing and annotation.</title>
        <authorList>
            <consortium name="The Broad Institute Genomics Platform"/>
            <consortium name="The Broad Institute Genome Sequencing Center for Infectious Disease"/>
            <person name="Wu L."/>
            <person name="Ma J."/>
        </authorList>
    </citation>
    <scope>NUCLEOTIDE SEQUENCE [LARGE SCALE GENOMIC DNA]</scope>
    <source>
        <strain evidence="6 7">JCM 15608</strain>
    </source>
</reference>
<comment type="similarity">
    <text evidence="1 2">Belongs to the peptidase M16 family.</text>
</comment>
<evidence type="ECO:0000259" key="5">
    <source>
        <dbReference type="Pfam" id="PF05193"/>
    </source>
</evidence>
<accession>A0ABN1LAY9</accession>
<proteinExistence type="inferred from homology"/>
<feature type="domain" description="Peptidase M16 C-terminal" evidence="5">
    <location>
        <begin position="678"/>
        <end position="858"/>
    </location>
</feature>
<feature type="domain" description="Peptidase M16 C-terminal" evidence="5">
    <location>
        <begin position="223"/>
        <end position="398"/>
    </location>
</feature>
<dbReference type="InterPro" id="IPR007863">
    <property type="entry name" value="Peptidase_M16_C"/>
</dbReference>
<evidence type="ECO:0000313" key="6">
    <source>
        <dbReference type="EMBL" id="GAA0823481.1"/>
    </source>
</evidence>
<organism evidence="6 7">
    <name type="scientific">Colwellia asteriadis</name>
    <dbReference type="NCBI Taxonomy" id="517723"/>
    <lineage>
        <taxon>Bacteria</taxon>
        <taxon>Pseudomonadati</taxon>
        <taxon>Pseudomonadota</taxon>
        <taxon>Gammaproteobacteria</taxon>
        <taxon>Alteromonadales</taxon>
        <taxon>Colwelliaceae</taxon>
        <taxon>Colwellia</taxon>
    </lineage>
</organism>
<name>A0ABN1LAY9_9GAMM</name>